<feature type="domain" description="Rv2525c-like glycoside hydrolase-like" evidence="1">
    <location>
        <begin position="104"/>
        <end position="316"/>
    </location>
</feature>
<evidence type="ECO:0000313" key="3">
    <source>
        <dbReference type="Proteomes" id="UP001161325"/>
    </source>
</evidence>
<dbReference type="Pfam" id="PF08924">
    <property type="entry name" value="Rv2525c_GlyHyd-like"/>
    <property type="match status" value="1"/>
</dbReference>
<organism evidence="2 3">
    <name type="scientific">Roseisolibacter agri</name>
    <dbReference type="NCBI Taxonomy" id="2014610"/>
    <lineage>
        <taxon>Bacteria</taxon>
        <taxon>Pseudomonadati</taxon>
        <taxon>Gemmatimonadota</taxon>
        <taxon>Gemmatimonadia</taxon>
        <taxon>Gemmatimonadales</taxon>
        <taxon>Gemmatimonadaceae</taxon>
        <taxon>Roseisolibacter</taxon>
    </lineage>
</organism>
<name>A0AA37QD88_9BACT</name>
<evidence type="ECO:0000259" key="1">
    <source>
        <dbReference type="Pfam" id="PF08924"/>
    </source>
</evidence>
<keyword evidence="3" id="KW-1185">Reference proteome</keyword>
<gene>
    <name evidence="2" type="ORF">rosag_47150</name>
</gene>
<comment type="caution">
    <text evidence="2">The sequence shown here is derived from an EMBL/GenBank/DDBJ whole genome shotgun (WGS) entry which is preliminary data.</text>
</comment>
<dbReference type="AlphaFoldDB" id="A0AA37QD88"/>
<dbReference type="Gene3D" id="3.20.20.80">
    <property type="entry name" value="Glycosidases"/>
    <property type="match status" value="1"/>
</dbReference>
<dbReference type="InterPro" id="IPR017853">
    <property type="entry name" value="GH"/>
</dbReference>
<evidence type="ECO:0000313" key="2">
    <source>
        <dbReference type="EMBL" id="GLC28202.1"/>
    </source>
</evidence>
<protein>
    <recommendedName>
        <fullName evidence="1">Rv2525c-like glycoside hydrolase-like domain-containing protein</fullName>
    </recommendedName>
</protein>
<dbReference type="InterPro" id="IPR015020">
    <property type="entry name" value="Rv2525c-like_Glyco_Hydro-like"/>
</dbReference>
<sequence>MHHTLLARLARWSPRSARGTQVPLIRAACLGLAVALLAVPGVLRLSVVAGLRADLQALGRTVPTLAGVATGEAADLAVADRAPDAGRHLGFDTSVYPGDRAMRAWKASDAPYEWVGYYLPAPCHRDASWSGRRRALADMGWGTAVIYVGQQTWGRTPRPGSRAAPAAARRGAVCDADLVSGPRGEVEAADAVARTAAEGFARGTVIFLDLEYMASVPPAMRDYYRAWVARVLADGRFVPGVYVHTRNAAEVYRDMQAVFAQAGVAHTPHVWVADGRRFAPDKPPQATGHAFASAWQGVLDVVQRWNGVALSIDVNVARVPSPSDHESLTHVAAVSPAAAPPTTPADARRMAMERAAGVAE</sequence>
<proteinExistence type="predicted"/>
<dbReference type="SUPFAM" id="SSF51445">
    <property type="entry name" value="(Trans)glycosidases"/>
    <property type="match status" value="1"/>
</dbReference>
<accession>A0AA37QD88</accession>
<reference evidence="2" key="1">
    <citation type="submission" date="2022-08" db="EMBL/GenBank/DDBJ databases">
        <title>Draft genome sequencing of Roseisolibacter agri AW1220.</title>
        <authorList>
            <person name="Tobiishi Y."/>
            <person name="Tonouchi A."/>
        </authorList>
    </citation>
    <scope>NUCLEOTIDE SEQUENCE</scope>
    <source>
        <strain evidence="2">AW1220</strain>
    </source>
</reference>
<dbReference type="EMBL" id="BRXS01000008">
    <property type="protein sequence ID" value="GLC28202.1"/>
    <property type="molecule type" value="Genomic_DNA"/>
</dbReference>
<dbReference type="Proteomes" id="UP001161325">
    <property type="component" value="Unassembled WGS sequence"/>
</dbReference>